<dbReference type="InterPro" id="IPR012308">
    <property type="entry name" value="DNA_ligase_ATP-dep_N"/>
</dbReference>
<dbReference type="PANTHER" id="PTHR45997:SF1">
    <property type="entry name" value="DNA LIGASE 4"/>
    <property type="match status" value="1"/>
</dbReference>
<evidence type="ECO:0000256" key="12">
    <source>
        <dbReference type="ARBA" id="ARBA00022842"/>
    </source>
</evidence>
<dbReference type="InterPro" id="IPR044125">
    <property type="entry name" value="Adenylation_DNA_ligase_IV"/>
</dbReference>
<reference evidence="22" key="2">
    <citation type="journal article" date="2023" name="BMC Genomics">
        <title>Pest status, molecular evolution, and epigenetic factors derived from the genome assembly of Frankliniella fusca, a thysanopteran phytovirus vector.</title>
        <authorList>
            <person name="Catto M.A."/>
            <person name="Labadie P.E."/>
            <person name="Jacobson A.L."/>
            <person name="Kennedy G.G."/>
            <person name="Srinivasan R."/>
            <person name="Hunt B.G."/>
        </authorList>
    </citation>
    <scope>NUCLEOTIDE SEQUENCE</scope>
    <source>
        <strain evidence="22">PL_HMW_Pooled</strain>
    </source>
</reference>
<dbReference type="NCBIfam" id="TIGR00574">
    <property type="entry name" value="dnl1"/>
    <property type="match status" value="1"/>
</dbReference>
<keyword evidence="12" id="KW-0460">Magnesium</keyword>
<dbReference type="SUPFAM" id="SSF56091">
    <property type="entry name" value="DNA ligase/mRNA capping enzyme, catalytic domain"/>
    <property type="match status" value="1"/>
</dbReference>
<proteinExistence type="inferred from homology"/>
<evidence type="ECO:0000256" key="7">
    <source>
        <dbReference type="ARBA" id="ARBA00022723"/>
    </source>
</evidence>
<dbReference type="GO" id="GO:0006297">
    <property type="term" value="P:nucleotide-excision repair, DNA gap filling"/>
    <property type="evidence" value="ECO:0007669"/>
    <property type="project" value="TreeGrafter"/>
</dbReference>
<dbReference type="FunFam" id="2.40.50.140:FF:000150">
    <property type="entry name" value="DNA ligase"/>
    <property type="match status" value="1"/>
</dbReference>
<dbReference type="Gene3D" id="3.40.50.10190">
    <property type="entry name" value="BRCT domain"/>
    <property type="match status" value="2"/>
</dbReference>
<keyword evidence="11" id="KW-0067">ATP-binding</keyword>
<evidence type="ECO:0000259" key="21">
    <source>
        <dbReference type="PROSITE" id="PS50172"/>
    </source>
</evidence>
<dbReference type="SUPFAM" id="SSF117018">
    <property type="entry name" value="ATP-dependent DNA ligase DNA-binding domain"/>
    <property type="match status" value="1"/>
</dbReference>
<dbReference type="GO" id="GO:0003677">
    <property type="term" value="F:DNA binding"/>
    <property type="evidence" value="ECO:0007669"/>
    <property type="project" value="InterPro"/>
</dbReference>
<name>A0AAE1HTN4_9NEOP</name>
<evidence type="ECO:0000256" key="17">
    <source>
        <dbReference type="ARBA" id="ARBA00031942"/>
    </source>
</evidence>
<evidence type="ECO:0000256" key="14">
    <source>
        <dbReference type="ARBA" id="ARBA00023204"/>
    </source>
</evidence>
<dbReference type="Pfam" id="PF01068">
    <property type="entry name" value="DNA_ligase_A_M"/>
    <property type="match status" value="1"/>
</dbReference>
<keyword evidence="8" id="KW-0677">Repeat</keyword>
<feature type="domain" description="ATP-dependent DNA ligase family profile" evidence="20">
    <location>
        <begin position="342"/>
        <end position="468"/>
    </location>
</feature>
<dbReference type="InterPro" id="IPR001357">
    <property type="entry name" value="BRCT_dom"/>
</dbReference>
<accession>A0AAE1HTN4</accession>
<dbReference type="PROSITE" id="PS00333">
    <property type="entry name" value="DNA_LIGASE_A2"/>
    <property type="match status" value="1"/>
</dbReference>
<evidence type="ECO:0000256" key="4">
    <source>
        <dbReference type="ARBA" id="ARBA00012727"/>
    </source>
</evidence>
<keyword evidence="13" id="KW-0233">DNA recombination</keyword>
<feature type="domain" description="BRCT" evidence="21">
    <location>
        <begin position="631"/>
        <end position="719"/>
    </location>
</feature>
<comment type="subcellular location">
    <subcellularLocation>
        <location evidence="2">Nucleus</location>
    </subcellularLocation>
</comment>
<keyword evidence="14" id="KW-0234">DNA repair</keyword>
<evidence type="ECO:0000313" key="23">
    <source>
        <dbReference type="Proteomes" id="UP001219518"/>
    </source>
</evidence>
<keyword evidence="23" id="KW-1185">Reference proteome</keyword>
<keyword evidence="6 22" id="KW-0436">Ligase</keyword>
<dbReference type="GO" id="GO:0006303">
    <property type="term" value="P:double-strand break repair via nonhomologous end joining"/>
    <property type="evidence" value="ECO:0007669"/>
    <property type="project" value="TreeGrafter"/>
</dbReference>
<evidence type="ECO:0000256" key="2">
    <source>
        <dbReference type="ARBA" id="ARBA00004123"/>
    </source>
</evidence>
<dbReference type="PROSITE" id="PS50160">
    <property type="entry name" value="DNA_LIGASE_A3"/>
    <property type="match status" value="1"/>
</dbReference>
<evidence type="ECO:0000256" key="6">
    <source>
        <dbReference type="ARBA" id="ARBA00022598"/>
    </source>
</evidence>
<dbReference type="EC" id="6.5.1.1" evidence="4"/>
<dbReference type="Pfam" id="PF04679">
    <property type="entry name" value="DNA_ligase_A_C"/>
    <property type="match status" value="1"/>
</dbReference>
<dbReference type="Pfam" id="PF04675">
    <property type="entry name" value="DNA_ligase_A_N"/>
    <property type="match status" value="1"/>
</dbReference>
<keyword evidence="15" id="KW-0539">Nucleus</keyword>
<dbReference type="GO" id="GO:0003910">
    <property type="term" value="F:DNA ligase (ATP) activity"/>
    <property type="evidence" value="ECO:0007669"/>
    <property type="project" value="UniProtKB-EC"/>
</dbReference>
<evidence type="ECO:0000256" key="1">
    <source>
        <dbReference type="ARBA" id="ARBA00001946"/>
    </source>
</evidence>
<comment type="similarity">
    <text evidence="3 19">Belongs to the ATP-dependent DNA ligase family.</text>
</comment>
<evidence type="ECO:0000313" key="22">
    <source>
        <dbReference type="EMBL" id="KAK3927158.1"/>
    </source>
</evidence>
<feature type="domain" description="BRCT" evidence="21">
    <location>
        <begin position="809"/>
        <end position="876"/>
    </location>
</feature>
<dbReference type="Gene3D" id="2.40.50.140">
    <property type="entry name" value="Nucleic acid-binding proteins"/>
    <property type="match status" value="1"/>
</dbReference>
<dbReference type="SUPFAM" id="SSF52113">
    <property type="entry name" value="BRCT domain"/>
    <property type="match status" value="2"/>
</dbReference>
<comment type="catalytic activity">
    <reaction evidence="18">
        <text>ATP + (deoxyribonucleotide)n-3'-hydroxyl + 5'-phospho-(deoxyribonucleotide)m = (deoxyribonucleotide)n+m + AMP + diphosphate.</text>
        <dbReference type="EC" id="6.5.1.1"/>
    </reaction>
</comment>
<dbReference type="GO" id="GO:0032807">
    <property type="term" value="C:DNA ligase IV complex"/>
    <property type="evidence" value="ECO:0007669"/>
    <property type="project" value="TreeGrafter"/>
</dbReference>
<dbReference type="EMBL" id="JAHWGI010001278">
    <property type="protein sequence ID" value="KAK3927158.1"/>
    <property type="molecule type" value="Genomic_DNA"/>
</dbReference>
<dbReference type="AlphaFoldDB" id="A0AAE1HTN4"/>
<evidence type="ECO:0000256" key="16">
    <source>
        <dbReference type="ARBA" id="ARBA00030676"/>
    </source>
</evidence>
<dbReference type="InterPro" id="IPR012310">
    <property type="entry name" value="DNA_ligase_ATP-dep_cent"/>
</dbReference>
<dbReference type="Proteomes" id="UP001219518">
    <property type="component" value="Unassembled WGS sequence"/>
</dbReference>
<keyword evidence="9" id="KW-0547">Nucleotide-binding</keyword>
<dbReference type="CDD" id="cd07903">
    <property type="entry name" value="Adenylation_DNA_ligase_IV"/>
    <property type="match status" value="1"/>
</dbReference>
<dbReference type="GO" id="GO:0005958">
    <property type="term" value="C:DNA-dependent protein kinase-DNA ligase 4 complex"/>
    <property type="evidence" value="ECO:0007669"/>
    <property type="project" value="TreeGrafter"/>
</dbReference>
<reference evidence="22" key="1">
    <citation type="submission" date="2021-07" db="EMBL/GenBank/DDBJ databases">
        <authorList>
            <person name="Catto M.A."/>
            <person name="Jacobson A."/>
            <person name="Kennedy G."/>
            <person name="Labadie P."/>
            <person name="Hunt B.G."/>
            <person name="Srinivasan R."/>
        </authorList>
    </citation>
    <scope>NUCLEOTIDE SEQUENCE</scope>
    <source>
        <strain evidence="22">PL_HMW_Pooled</strain>
        <tissue evidence="22">Head</tissue>
    </source>
</reference>
<evidence type="ECO:0000256" key="11">
    <source>
        <dbReference type="ARBA" id="ARBA00022840"/>
    </source>
</evidence>
<dbReference type="InterPro" id="IPR036599">
    <property type="entry name" value="DNA_ligase_N_sf"/>
</dbReference>
<dbReference type="PANTHER" id="PTHR45997">
    <property type="entry name" value="DNA LIGASE 4"/>
    <property type="match status" value="1"/>
</dbReference>
<dbReference type="GO" id="GO:0006310">
    <property type="term" value="P:DNA recombination"/>
    <property type="evidence" value="ECO:0007669"/>
    <property type="project" value="UniProtKB-KW"/>
</dbReference>
<evidence type="ECO:0000259" key="20">
    <source>
        <dbReference type="PROSITE" id="PS50160"/>
    </source>
</evidence>
<dbReference type="SUPFAM" id="SSF50249">
    <property type="entry name" value="Nucleic acid-binding proteins"/>
    <property type="match status" value="1"/>
</dbReference>
<dbReference type="InterPro" id="IPR029710">
    <property type="entry name" value="LIG4"/>
</dbReference>
<dbReference type="InterPro" id="IPR016059">
    <property type="entry name" value="DNA_ligase_ATP-dep_CS"/>
</dbReference>
<evidence type="ECO:0000256" key="8">
    <source>
        <dbReference type="ARBA" id="ARBA00022737"/>
    </source>
</evidence>
<dbReference type="InterPro" id="IPR012309">
    <property type="entry name" value="DNA_ligase_ATP-dep_C"/>
</dbReference>
<gene>
    <name evidence="22" type="ORF">KUF71_015464</name>
</gene>
<comment type="caution">
    <text evidence="22">The sequence shown here is derived from an EMBL/GenBank/DDBJ whole genome shotgun (WGS) entry which is preliminary data.</text>
</comment>
<organism evidence="22 23">
    <name type="scientific">Frankliniella fusca</name>
    <dbReference type="NCBI Taxonomy" id="407009"/>
    <lineage>
        <taxon>Eukaryota</taxon>
        <taxon>Metazoa</taxon>
        <taxon>Ecdysozoa</taxon>
        <taxon>Arthropoda</taxon>
        <taxon>Hexapoda</taxon>
        <taxon>Insecta</taxon>
        <taxon>Pterygota</taxon>
        <taxon>Neoptera</taxon>
        <taxon>Paraneoptera</taxon>
        <taxon>Thysanoptera</taxon>
        <taxon>Terebrantia</taxon>
        <taxon>Thripoidea</taxon>
        <taxon>Thripidae</taxon>
        <taxon>Frankliniella</taxon>
    </lineage>
</organism>
<evidence type="ECO:0000256" key="13">
    <source>
        <dbReference type="ARBA" id="ARBA00023172"/>
    </source>
</evidence>
<evidence type="ECO:0000256" key="18">
    <source>
        <dbReference type="ARBA" id="ARBA00034003"/>
    </source>
</evidence>
<keyword evidence="10" id="KW-0227">DNA damage</keyword>
<dbReference type="Pfam" id="PF00533">
    <property type="entry name" value="BRCT"/>
    <property type="match status" value="1"/>
</dbReference>
<evidence type="ECO:0000256" key="10">
    <source>
        <dbReference type="ARBA" id="ARBA00022763"/>
    </source>
</evidence>
<dbReference type="PROSITE" id="PS50172">
    <property type="entry name" value="BRCT"/>
    <property type="match status" value="2"/>
</dbReference>
<dbReference type="SMART" id="SM00292">
    <property type="entry name" value="BRCT"/>
    <property type="match status" value="2"/>
</dbReference>
<dbReference type="InterPro" id="IPR036420">
    <property type="entry name" value="BRCT_dom_sf"/>
</dbReference>
<protein>
    <recommendedName>
        <fullName evidence="5">DNA ligase 4</fullName>
        <ecNumber evidence="4">6.5.1.1</ecNumber>
    </recommendedName>
    <alternativeName>
        <fullName evidence="17">DNA ligase IV</fullName>
    </alternativeName>
    <alternativeName>
        <fullName evidence="16">Polydeoxyribonucleotide synthase [ATP] 4</fullName>
    </alternativeName>
</protein>
<dbReference type="Gene3D" id="1.10.3260.10">
    <property type="entry name" value="DNA ligase, ATP-dependent, N-terminal domain"/>
    <property type="match status" value="1"/>
</dbReference>
<dbReference type="GO" id="GO:0046872">
    <property type="term" value="F:metal ion binding"/>
    <property type="evidence" value="ECO:0007669"/>
    <property type="project" value="UniProtKB-KW"/>
</dbReference>
<dbReference type="InterPro" id="IPR000977">
    <property type="entry name" value="DNA_ligase_ATP-dep"/>
</dbReference>
<dbReference type="GO" id="GO:0071897">
    <property type="term" value="P:DNA biosynthetic process"/>
    <property type="evidence" value="ECO:0007669"/>
    <property type="project" value="InterPro"/>
</dbReference>
<evidence type="ECO:0000256" key="9">
    <source>
        <dbReference type="ARBA" id="ARBA00022741"/>
    </source>
</evidence>
<evidence type="ECO:0000256" key="15">
    <source>
        <dbReference type="ARBA" id="ARBA00023242"/>
    </source>
</evidence>
<comment type="cofactor">
    <cofactor evidence="1">
        <name>Mg(2+)</name>
        <dbReference type="ChEBI" id="CHEBI:18420"/>
    </cofactor>
</comment>
<evidence type="ECO:0000256" key="5">
    <source>
        <dbReference type="ARBA" id="ARBA00022073"/>
    </source>
</evidence>
<keyword evidence="7" id="KW-0479">Metal-binding</keyword>
<evidence type="ECO:0000256" key="3">
    <source>
        <dbReference type="ARBA" id="ARBA00007572"/>
    </source>
</evidence>
<dbReference type="InterPro" id="IPR012340">
    <property type="entry name" value="NA-bd_OB-fold"/>
</dbReference>
<dbReference type="GO" id="GO:0005524">
    <property type="term" value="F:ATP binding"/>
    <property type="evidence" value="ECO:0007669"/>
    <property type="project" value="UniProtKB-KW"/>
</dbReference>
<dbReference type="Gene3D" id="3.30.470.30">
    <property type="entry name" value="DNA ligase/mRNA capping enzyme"/>
    <property type="match status" value="1"/>
</dbReference>
<dbReference type="CDD" id="cd07968">
    <property type="entry name" value="OBF_DNA_ligase_IV"/>
    <property type="match status" value="1"/>
</dbReference>
<sequence>MDGGVKFHDLCEVLEKISVAPKDKKAKLLSKFIQTTRQSTNSLDSFFTIVRLLLPYKDNIRGNYGIKSTTLANIYIRMLCLPKDGADANKLLKFRCAADSSAGDFADVAYWVLRSRCRDGGKLTAVEVDSRLTNIATLKANHNPRGIEELLTDVLLRMSAFEQKWFIRLLLKNLRLGLSDNEILNKIHPDGKELYDQCTCLKKVCEEDTSKRLHEINISLFQACLPMKSDRLDILAVDTIIRKEPFYYVERKHDGERFQIHMDNGKFRYFSSQGKDYTDNFGETRRLGILTPALAGKLNAHVQTCILDGEMMAWNTKLNCYASKAKKIDVKYLKTGDLHCPCFCVFDVLMLNGEILTNKPLEDRVKVLKGVFTPLEGVIMETPQKCVTTSSEIVDALNKAIDNQEEGLIVKEPSSVYKPATKKGGWYKIKPEYTVGLTDELDLIILGGYFGEGRRKANISHFLVGVAVSPVTEGANPVDFYSVGRVGSGYSRDELAELLQKLSPYWRPVKRGFMPDGLHWTKEKPDVWIEPQKSQILQVKATEIMQSNSYKTGYTLRFPRVEKVRYDKSWLDCCTTTEFEKLRLSNSGKLASRHVMASDLDQAHHKKQPRTKISHTVARDYLAADLTGSDQRGSLFTGKEICVLSGNDKMSKQEIEKCIYEQGGSVVQNRGPETFCIIAGKEDFRLKNVLGIGVNVVTVDWFLRVLCEKRLVEWTPRDLRAMSPKTCENMLEKYDRFCDSFHNPTNMETLQFSLDKVAEEGCALNLLPSEMADLDIELFSDLNKFAVFRCCVALFIPSKLGEFSCEISKALFQFYGGRRSEEISHDLTHIVINSNDTKNLMNFQNVNRTRPQKFYIVSYQWVEACCEAGARLGEFT</sequence>
<evidence type="ECO:0000256" key="19">
    <source>
        <dbReference type="RuleBase" id="RU004196"/>
    </source>
</evidence>